<sequence>MELTCSARLLCHESGLSFLGHARKLNLAPKTRQASAATTRVYRAPSAVQQSAKKESKRARRPENVEGEFYVDHTCIDCDTCRWMAPTVFKHSNPQSAVYHQPESPEERLKALQALLSCPTSSIHTERPPKDIKQAHDSFPIPVDADEIQGVYHCGYHSESSFAASSYFITRPDGNILIDSPRYSENLAKKFEAMGGIRYMFLTHKDDIADHKRWQARFNCERILHELEPQTECVEIKLQGQGPWNFLGPDIDLIFTPGHTRGHVCLHYKKGNGVLFSGDHLGGDESSGLELSANMAITYNWYNVNILLESLQKLLPLEFTWLLPGHGRRRHFSSLEERDVIIKEFLARCRVLISN</sequence>
<dbReference type="EMBL" id="ABEU02000022">
    <property type="status" value="NOT_ANNOTATED_CDS"/>
    <property type="molecule type" value="Genomic_DNA"/>
</dbReference>
<protein>
    <recommendedName>
        <fullName evidence="2">Metallo-beta-lactamase domain-containing protein</fullName>
    </recommendedName>
</protein>
<dbReference type="PANTHER" id="PTHR42773:SF1">
    <property type="entry name" value="METALLO-BETA-LACTAMASE FAMILY PROTEIN"/>
    <property type="match status" value="1"/>
</dbReference>
<dbReference type="InterPro" id="IPR001279">
    <property type="entry name" value="Metallo-B-lactamas"/>
</dbReference>
<keyword evidence="4" id="KW-1185">Reference proteome</keyword>
<dbReference type="SUPFAM" id="SSF56281">
    <property type="entry name" value="Metallo-hydrolase/oxidoreductase"/>
    <property type="match status" value="1"/>
</dbReference>
<name>A0A7I4CDC5_PHYPA</name>
<evidence type="ECO:0000259" key="2">
    <source>
        <dbReference type="SMART" id="SM00849"/>
    </source>
</evidence>
<dbReference type="Gene3D" id="3.30.70.20">
    <property type="match status" value="1"/>
</dbReference>
<gene>
    <name evidence="3" type="primary">LOC112275340</name>
</gene>
<accession>A0A7I4CDC5</accession>
<dbReference type="InterPro" id="IPR036866">
    <property type="entry name" value="RibonucZ/Hydroxyglut_hydro"/>
</dbReference>
<feature type="domain" description="Metallo-beta-lactamase" evidence="2">
    <location>
        <begin position="163"/>
        <end position="326"/>
    </location>
</feature>
<reference evidence="3 4" key="2">
    <citation type="journal article" date="2018" name="Plant J.">
        <title>The Physcomitrella patens chromosome-scale assembly reveals moss genome structure and evolution.</title>
        <authorList>
            <person name="Lang D."/>
            <person name="Ullrich K.K."/>
            <person name="Murat F."/>
            <person name="Fuchs J."/>
            <person name="Jenkins J."/>
            <person name="Haas F.B."/>
            <person name="Piednoel M."/>
            <person name="Gundlach H."/>
            <person name="Van Bel M."/>
            <person name="Meyberg R."/>
            <person name="Vives C."/>
            <person name="Morata J."/>
            <person name="Symeonidi A."/>
            <person name="Hiss M."/>
            <person name="Muchero W."/>
            <person name="Kamisugi Y."/>
            <person name="Saleh O."/>
            <person name="Blanc G."/>
            <person name="Decker E.L."/>
            <person name="van Gessel N."/>
            <person name="Grimwood J."/>
            <person name="Hayes R.D."/>
            <person name="Graham S.W."/>
            <person name="Gunter L.E."/>
            <person name="McDaniel S.F."/>
            <person name="Hoernstein S.N.W."/>
            <person name="Larsson A."/>
            <person name="Li F.W."/>
            <person name="Perroud P.F."/>
            <person name="Phillips J."/>
            <person name="Ranjan P."/>
            <person name="Rokshar D.S."/>
            <person name="Rothfels C.J."/>
            <person name="Schneider L."/>
            <person name="Shu S."/>
            <person name="Stevenson D.W."/>
            <person name="Thummler F."/>
            <person name="Tillich M."/>
            <person name="Villarreal Aguilar J.C."/>
            <person name="Widiez T."/>
            <person name="Wong G.K."/>
            <person name="Wymore A."/>
            <person name="Zhang Y."/>
            <person name="Zimmer A.D."/>
            <person name="Quatrano R.S."/>
            <person name="Mayer K.F.X."/>
            <person name="Goodstein D."/>
            <person name="Casacuberta J.M."/>
            <person name="Vandepoele K."/>
            <person name="Reski R."/>
            <person name="Cuming A.C."/>
            <person name="Tuskan G.A."/>
            <person name="Maumus F."/>
            <person name="Salse J."/>
            <person name="Schmutz J."/>
            <person name="Rensing S.A."/>
        </authorList>
    </citation>
    <scope>NUCLEOTIDE SEQUENCE [LARGE SCALE GENOMIC DNA]</scope>
    <source>
        <strain evidence="3 4">cv. Gransden 2004</strain>
    </source>
</reference>
<reference evidence="3 4" key="1">
    <citation type="journal article" date="2008" name="Science">
        <title>The Physcomitrella genome reveals evolutionary insights into the conquest of land by plants.</title>
        <authorList>
            <person name="Rensing S."/>
            <person name="Lang D."/>
            <person name="Zimmer A."/>
            <person name="Terry A."/>
            <person name="Salamov A."/>
            <person name="Shapiro H."/>
            <person name="Nishiyama T."/>
            <person name="Perroud P.-F."/>
            <person name="Lindquist E."/>
            <person name="Kamisugi Y."/>
            <person name="Tanahashi T."/>
            <person name="Sakakibara K."/>
            <person name="Fujita T."/>
            <person name="Oishi K."/>
            <person name="Shin-I T."/>
            <person name="Kuroki Y."/>
            <person name="Toyoda A."/>
            <person name="Suzuki Y."/>
            <person name="Hashimoto A."/>
            <person name="Yamaguchi K."/>
            <person name="Sugano A."/>
            <person name="Kohara Y."/>
            <person name="Fujiyama A."/>
            <person name="Anterola A."/>
            <person name="Aoki S."/>
            <person name="Ashton N."/>
            <person name="Barbazuk W.B."/>
            <person name="Barker E."/>
            <person name="Bennetzen J."/>
            <person name="Bezanilla M."/>
            <person name="Blankenship R."/>
            <person name="Cho S.H."/>
            <person name="Dutcher S."/>
            <person name="Estelle M."/>
            <person name="Fawcett J.A."/>
            <person name="Gundlach H."/>
            <person name="Hanada K."/>
            <person name="Heyl A."/>
            <person name="Hicks K.A."/>
            <person name="Hugh J."/>
            <person name="Lohr M."/>
            <person name="Mayer K."/>
            <person name="Melkozernov A."/>
            <person name="Murata T."/>
            <person name="Nelson D."/>
            <person name="Pils B."/>
            <person name="Prigge M."/>
            <person name="Reiss B."/>
            <person name="Renner T."/>
            <person name="Rombauts S."/>
            <person name="Rushton P."/>
            <person name="Sanderfoot A."/>
            <person name="Schween G."/>
            <person name="Shiu S.-H."/>
            <person name="Stueber K."/>
            <person name="Theodoulou F.L."/>
            <person name="Tu H."/>
            <person name="Van de Peer Y."/>
            <person name="Verrier P.J."/>
            <person name="Waters E."/>
            <person name="Wood A."/>
            <person name="Yang L."/>
            <person name="Cove D."/>
            <person name="Cuming A."/>
            <person name="Hasebe M."/>
            <person name="Lucas S."/>
            <person name="Mishler D.B."/>
            <person name="Reski R."/>
            <person name="Grigoriev I."/>
            <person name="Quatrano R.S."/>
            <person name="Boore J.L."/>
        </authorList>
    </citation>
    <scope>NUCLEOTIDE SEQUENCE [LARGE SCALE GENOMIC DNA]</scope>
    <source>
        <strain evidence="3 4">cv. Gransden 2004</strain>
    </source>
</reference>
<dbReference type="CDD" id="cd07727">
    <property type="entry name" value="YmaE-like_MBL-fold"/>
    <property type="match status" value="1"/>
</dbReference>
<feature type="region of interest" description="Disordered" evidence="1">
    <location>
        <begin position="36"/>
        <end position="63"/>
    </location>
</feature>
<dbReference type="SUPFAM" id="SSF54862">
    <property type="entry name" value="4Fe-4S ferredoxins"/>
    <property type="match status" value="1"/>
</dbReference>
<dbReference type="EnsemblPlants" id="Pp3c22_8440V3.7">
    <property type="protein sequence ID" value="Pp3c22_8440V3.7"/>
    <property type="gene ID" value="Pp3c22_8440"/>
</dbReference>
<dbReference type="AlphaFoldDB" id="A0A7I4CDC5"/>
<reference evidence="3" key="3">
    <citation type="submission" date="2020-12" db="UniProtKB">
        <authorList>
            <consortium name="EnsemblPlants"/>
        </authorList>
    </citation>
    <scope>IDENTIFICATION</scope>
</reference>
<dbReference type="PANTHER" id="PTHR42773">
    <property type="entry name" value="METALLO-BETA-LACTAMASE-RELATED"/>
    <property type="match status" value="1"/>
</dbReference>
<dbReference type="Proteomes" id="UP000006727">
    <property type="component" value="Chromosome 22"/>
</dbReference>
<evidence type="ECO:0000313" key="3">
    <source>
        <dbReference type="EnsemblPlants" id="Pp3c22_8440V3.7"/>
    </source>
</evidence>
<organism evidence="3 4">
    <name type="scientific">Physcomitrium patens</name>
    <name type="common">Spreading-leaved earth moss</name>
    <name type="synonym">Physcomitrella patens</name>
    <dbReference type="NCBI Taxonomy" id="3218"/>
    <lineage>
        <taxon>Eukaryota</taxon>
        <taxon>Viridiplantae</taxon>
        <taxon>Streptophyta</taxon>
        <taxon>Embryophyta</taxon>
        <taxon>Bryophyta</taxon>
        <taxon>Bryophytina</taxon>
        <taxon>Bryopsida</taxon>
        <taxon>Funariidae</taxon>
        <taxon>Funariales</taxon>
        <taxon>Funariaceae</taxon>
        <taxon>Physcomitrium</taxon>
    </lineage>
</organism>
<dbReference type="SMART" id="SM00849">
    <property type="entry name" value="Lactamase_B"/>
    <property type="match status" value="1"/>
</dbReference>
<evidence type="ECO:0000256" key="1">
    <source>
        <dbReference type="SAM" id="MobiDB-lite"/>
    </source>
</evidence>
<dbReference type="Pfam" id="PF00753">
    <property type="entry name" value="Lactamase_B"/>
    <property type="match status" value="1"/>
</dbReference>
<proteinExistence type="predicted"/>
<dbReference type="Gramene" id="Pp3c22_8440V3.7">
    <property type="protein sequence ID" value="Pp3c22_8440V3.7"/>
    <property type="gene ID" value="Pp3c22_8440"/>
</dbReference>
<evidence type="ECO:0000313" key="4">
    <source>
        <dbReference type="Proteomes" id="UP000006727"/>
    </source>
</evidence>
<dbReference type="Gene3D" id="3.60.15.10">
    <property type="entry name" value="Ribonuclease Z/Hydroxyacylglutathione hydrolase-like"/>
    <property type="match status" value="1"/>
</dbReference>
<dbReference type="Pfam" id="PF13370">
    <property type="entry name" value="Fer4_13"/>
    <property type="match status" value="1"/>
</dbReference>